<evidence type="ECO:0000256" key="6">
    <source>
        <dbReference type="ARBA" id="ARBA00039953"/>
    </source>
</evidence>
<dbReference type="GO" id="GO:0001522">
    <property type="term" value="P:pseudouridine synthesis"/>
    <property type="evidence" value="ECO:0007669"/>
    <property type="project" value="InterPro"/>
</dbReference>
<dbReference type="EMBL" id="BMAW01112591">
    <property type="protein sequence ID" value="GFT53408.1"/>
    <property type="molecule type" value="Genomic_DNA"/>
</dbReference>
<proteinExistence type="inferred from homology"/>
<dbReference type="Gene3D" id="3.30.2350.10">
    <property type="entry name" value="Pseudouridine synthase"/>
    <property type="match status" value="1"/>
</dbReference>
<evidence type="ECO:0000256" key="2">
    <source>
        <dbReference type="ARBA" id="ARBA00001896"/>
    </source>
</evidence>
<comment type="catalytic activity">
    <reaction evidence="2">
        <text>uridine in 5S rRNA = pseudouridine in 5S rRNA</text>
        <dbReference type="Rhea" id="RHEA:47036"/>
        <dbReference type="Rhea" id="RHEA-COMP:11730"/>
        <dbReference type="Rhea" id="RHEA-COMP:11731"/>
        <dbReference type="ChEBI" id="CHEBI:65314"/>
        <dbReference type="ChEBI" id="CHEBI:65315"/>
    </reaction>
</comment>
<evidence type="ECO:0000313" key="10">
    <source>
        <dbReference type="Proteomes" id="UP000887013"/>
    </source>
</evidence>
<reference evidence="9" key="1">
    <citation type="submission" date="2020-08" db="EMBL/GenBank/DDBJ databases">
        <title>Multicomponent nature underlies the extraordinary mechanical properties of spider dragline silk.</title>
        <authorList>
            <person name="Kono N."/>
            <person name="Nakamura H."/>
            <person name="Mori M."/>
            <person name="Yoshida Y."/>
            <person name="Ohtoshi R."/>
            <person name="Malay A.D."/>
            <person name="Moran D.A.P."/>
            <person name="Tomita M."/>
            <person name="Numata K."/>
            <person name="Arakawa K."/>
        </authorList>
    </citation>
    <scope>NUCLEOTIDE SEQUENCE</scope>
</reference>
<evidence type="ECO:0000256" key="5">
    <source>
        <dbReference type="ARBA" id="ARBA00036943"/>
    </source>
</evidence>
<keyword evidence="4" id="KW-0413">Isomerase</keyword>
<comment type="catalytic activity">
    <reaction evidence="1">
        <text>a uridine in mRNA = a pseudouridine in mRNA</text>
        <dbReference type="Rhea" id="RHEA:56644"/>
        <dbReference type="Rhea" id="RHEA-COMP:14658"/>
        <dbReference type="Rhea" id="RHEA-COMP:14659"/>
        <dbReference type="ChEBI" id="CHEBI:65314"/>
        <dbReference type="ChEBI" id="CHEBI:65315"/>
    </reaction>
</comment>
<dbReference type="PANTHER" id="PTHR21600">
    <property type="entry name" value="MITOCHONDRIAL RNA PSEUDOURIDINE SYNTHASE"/>
    <property type="match status" value="1"/>
</dbReference>
<sequence length="775" mass="89352">MFLHPKLSVCFPLNRLRKEVIVLSCRKYFICYSLSNRKGTEYRRYEDGTCMTSEFSVDQPREVSSNFYGVESDAGVIEVENNPSLNNSTKKRVFTKTEKDKIITARFGTIRYDAQNKPKVLKQIETSGAQHISDADEGRIFTSDRQSSFTKSVVENFKVSSKRRRNSRTVCVNENIKPESFSNSYIDQLYFHEKYVEKDCIENNPEHSSSLSVDKPNFVDECYFNNEITEESISKNMKTEFENIVVAEKQFTSSEKNLSAFIKENEKNSLIDEGYFSNEFSNNNLEIVDEESNKSIELCNTIGTEIILENQGIINTDTFLTNDIDYASNNVEMNANIEKNAVENTKSETCTSPEQLSIQNKNLVLEKYLKYDKLSSVTAKQEPRMKNNFLMTDFQKKIKNAPKMLKSELIESNSNEYLEGKAGHIEEENLKLHENKHIIQNLKIRKEKIGNEEPETAYDFVKKLRSAKKQLNPELVNGKFIPNVDKLDSLGFRILKNQVPNLMYYTRDEILDLLVKNVLYSDDDIVVLNKPYNLVIHDSKTVKDACLSQYLDDLASELDRQTNKPKLFTVHRLDKETTGCLLLARNETSAHMLKSLFVQRKIIKTYWIVTIKVPDPLKGIIDIPISEGSVQNKARMVLHPDLPKDIEYKNHSNRGKRAVTHYKVIAQSGNAALVEVKPETGLKHQIRVHFGFGLSCPILGDHKYSYLDKLVPQKLQSDLLQRLHVRQSKVRHIPMHIYARSILIPQYRDGRNLFVMAPMPLHMSKNLQKLKFKKN</sequence>
<dbReference type="InterPro" id="IPR006224">
    <property type="entry name" value="PsdUridine_synth_RluA-like_CS"/>
</dbReference>
<feature type="domain" description="Pseudouridine synthase RsuA/RluA-like" evidence="8">
    <location>
        <begin position="524"/>
        <end position="690"/>
    </location>
</feature>
<dbReference type="OrthoDB" id="418349at2759"/>
<dbReference type="AlphaFoldDB" id="A0A8X6P8M1"/>
<evidence type="ECO:0000313" key="9">
    <source>
        <dbReference type="EMBL" id="GFT53408.1"/>
    </source>
</evidence>
<dbReference type="InterPro" id="IPR020103">
    <property type="entry name" value="PsdUridine_synth_cat_dom_sf"/>
</dbReference>
<comment type="similarity">
    <text evidence="3">Belongs to the pseudouridine synthase RluA family.</text>
</comment>
<dbReference type="GO" id="GO:0009982">
    <property type="term" value="F:pseudouridine synthase activity"/>
    <property type="evidence" value="ECO:0007669"/>
    <property type="project" value="InterPro"/>
</dbReference>
<comment type="caution">
    <text evidence="9">The sequence shown here is derived from an EMBL/GenBank/DDBJ whole genome shotgun (WGS) entry which is preliminary data.</text>
</comment>
<evidence type="ECO:0000256" key="7">
    <source>
        <dbReference type="ARBA" id="ARBA00041563"/>
    </source>
</evidence>
<evidence type="ECO:0000256" key="1">
    <source>
        <dbReference type="ARBA" id="ARBA00001166"/>
    </source>
</evidence>
<evidence type="ECO:0000256" key="4">
    <source>
        <dbReference type="ARBA" id="ARBA00023235"/>
    </source>
</evidence>
<dbReference type="PROSITE" id="PS01129">
    <property type="entry name" value="PSI_RLU"/>
    <property type="match status" value="1"/>
</dbReference>
<dbReference type="Pfam" id="PF00849">
    <property type="entry name" value="PseudoU_synth_2"/>
    <property type="match status" value="1"/>
</dbReference>
<protein>
    <recommendedName>
        <fullName evidence="6">Pseudouridylate synthase RPUSD4, mitochondrial</fullName>
    </recommendedName>
    <alternativeName>
        <fullName evidence="7">RNA pseudouridylate synthase domain-containing protein 4</fullName>
    </alternativeName>
</protein>
<dbReference type="SUPFAM" id="SSF55120">
    <property type="entry name" value="Pseudouridine synthase"/>
    <property type="match status" value="1"/>
</dbReference>
<comment type="catalytic activity">
    <reaction evidence="5">
        <text>a uridine in tRNA = a pseudouridine in tRNA</text>
        <dbReference type="Rhea" id="RHEA:54572"/>
        <dbReference type="Rhea" id="RHEA-COMP:13339"/>
        <dbReference type="Rhea" id="RHEA-COMP:13934"/>
        <dbReference type="ChEBI" id="CHEBI:65314"/>
        <dbReference type="ChEBI" id="CHEBI:65315"/>
    </reaction>
</comment>
<organism evidence="9 10">
    <name type="scientific">Nephila pilipes</name>
    <name type="common">Giant wood spider</name>
    <name type="synonym">Nephila maculata</name>
    <dbReference type="NCBI Taxonomy" id="299642"/>
    <lineage>
        <taxon>Eukaryota</taxon>
        <taxon>Metazoa</taxon>
        <taxon>Ecdysozoa</taxon>
        <taxon>Arthropoda</taxon>
        <taxon>Chelicerata</taxon>
        <taxon>Arachnida</taxon>
        <taxon>Araneae</taxon>
        <taxon>Araneomorphae</taxon>
        <taxon>Entelegynae</taxon>
        <taxon>Araneoidea</taxon>
        <taxon>Nephilidae</taxon>
        <taxon>Nephila</taxon>
    </lineage>
</organism>
<dbReference type="GO" id="GO:0003723">
    <property type="term" value="F:RNA binding"/>
    <property type="evidence" value="ECO:0007669"/>
    <property type="project" value="InterPro"/>
</dbReference>
<gene>
    <name evidence="9" type="primary">RPUSD4</name>
    <name evidence="9" type="ORF">NPIL_691121</name>
</gene>
<name>A0A8X6P8M1_NEPPI</name>
<dbReference type="CDD" id="cd02869">
    <property type="entry name" value="PseudoU_synth_RluA_like"/>
    <property type="match status" value="1"/>
</dbReference>
<dbReference type="InterPro" id="IPR050188">
    <property type="entry name" value="RluA_PseudoU_synthase"/>
</dbReference>
<accession>A0A8X6P8M1</accession>
<dbReference type="PANTHER" id="PTHR21600:SF83">
    <property type="entry name" value="PSEUDOURIDYLATE SYNTHASE RPUSD4, MITOCHONDRIAL"/>
    <property type="match status" value="1"/>
</dbReference>
<evidence type="ECO:0000259" key="8">
    <source>
        <dbReference type="Pfam" id="PF00849"/>
    </source>
</evidence>
<dbReference type="Proteomes" id="UP000887013">
    <property type="component" value="Unassembled WGS sequence"/>
</dbReference>
<dbReference type="InterPro" id="IPR006145">
    <property type="entry name" value="PsdUridine_synth_RsuA/RluA"/>
</dbReference>
<keyword evidence="10" id="KW-1185">Reference proteome</keyword>
<evidence type="ECO:0000256" key="3">
    <source>
        <dbReference type="ARBA" id="ARBA00010876"/>
    </source>
</evidence>